<dbReference type="Pfam" id="PF00072">
    <property type="entry name" value="Response_reg"/>
    <property type="match status" value="1"/>
</dbReference>
<feature type="domain" description="HTH luxR-type" evidence="4">
    <location>
        <begin position="142"/>
        <end position="200"/>
    </location>
</feature>
<dbReference type="PANTHER" id="PTHR45566:SF1">
    <property type="entry name" value="HTH-TYPE TRANSCRIPTIONAL REGULATOR YHJB-RELATED"/>
    <property type="match status" value="1"/>
</dbReference>
<dbReference type="SMART" id="SM00448">
    <property type="entry name" value="REC"/>
    <property type="match status" value="1"/>
</dbReference>
<organism evidence="6 7">
    <name type="scientific">Marivita lacus</name>
    <dbReference type="NCBI Taxonomy" id="1323742"/>
    <lineage>
        <taxon>Bacteria</taxon>
        <taxon>Pseudomonadati</taxon>
        <taxon>Pseudomonadota</taxon>
        <taxon>Alphaproteobacteria</taxon>
        <taxon>Rhodobacterales</taxon>
        <taxon>Roseobacteraceae</taxon>
        <taxon>Marivita</taxon>
    </lineage>
</organism>
<dbReference type="CDD" id="cd17535">
    <property type="entry name" value="REC_NarL-like"/>
    <property type="match status" value="1"/>
</dbReference>
<protein>
    <submittedName>
        <fullName evidence="6">DNA-binding response regulator</fullName>
    </submittedName>
</protein>
<dbReference type="SMART" id="SM00421">
    <property type="entry name" value="HTH_LUXR"/>
    <property type="match status" value="1"/>
</dbReference>
<dbReference type="InterPro" id="IPR000792">
    <property type="entry name" value="Tscrpt_reg_LuxR_C"/>
</dbReference>
<dbReference type="Pfam" id="PF00196">
    <property type="entry name" value="GerE"/>
    <property type="match status" value="1"/>
</dbReference>
<comment type="caution">
    <text evidence="6">The sequence shown here is derived from an EMBL/GenBank/DDBJ whole genome shotgun (WGS) entry which is preliminary data.</text>
</comment>
<dbReference type="InterPro" id="IPR001789">
    <property type="entry name" value="Sig_transdc_resp-reg_receiver"/>
</dbReference>
<gene>
    <name evidence="6" type="ORF">GCM10011363_44840</name>
</gene>
<evidence type="ECO:0000313" key="6">
    <source>
        <dbReference type="EMBL" id="GGC23396.1"/>
    </source>
</evidence>
<dbReference type="Gene3D" id="3.40.50.2300">
    <property type="match status" value="1"/>
</dbReference>
<name>A0ABQ1LEA8_9RHOB</name>
<sequence>MKLLIADDHEMFKDALSVFFEQENGIDADFACDLHTAIDVFKRKGPFDLVLLDYCMPGMNGLEGLKEFLEISKDVKIVIISGVAPTDIVKQAITMGASGFLPKTLSARTMVNALHFMYSGEIYLPFELLTDTPNFFLERHGLSRSERNVLKSLSLGKTNKEIANDLQMTDAGVKSELKRIFRKIGVRNRTEAALYAKEYILY</sequence>
<dbReference type="PRINTS" id="PR00038">
    <property type="entry name" value="HTHLUXR"/>
</dbReference>
<dbReference type="Gene3D" id="1.10.10.10">
    <property type="entry name" value="Winged helix-like DNA-binding domain superfamily/Winged helix DNA-binding domain"/>
    <property type="match status" value="1"/>
</dbReference>
<evidence type="ECO:0000256" key="2">
    <source>
        <dbReference type="ARBA" id="ARBA00023125"/>
    </source>
</evidence>
<feature type="domain" description="Response regulatory" evidence="5">
    <location>
        <begin position="2"/>
        <end position="118"/>
    </location>
</feature>
<dbReference type="InterPro" id="IPR058245">
    <property type="entry name" value="NreC/VraR/RcsB-like_REC"/>
</dbReference>
<feature type="modified residue" description="4-aspartylphosphate" evidence="3">
    <location>
        <position position="53"/>
    </location>
</feature>
<dbReference type="PROSITE" id="PS50043">
    <property type="entry name" value="HTH_LUXR_2"/>
    <property type="match status" value="1"/>
</dbReference>
<dbReference type="Proteomes" id="UP000645462">
    <property type="component" value="Unassembled WGS sequence"/>
</dbReference>
<keyword evidence="1 3" id="KW-0597">Phosphoprotein</keyword>
<dbReference type="InterPro" id="IPR051015">
    <property type="entry name" value="EvgA-like"/>
</dbReference>
<dbReference type="PANTHER" id="PTHR45566">
    <property type="entry name" value="HTH-TYPE TRANSCRIPTIONAL REGULATOR YHJB-RELATED"/>
    <property type="match status" value="1"/>
</dbReference>
<reference evidence="7" key="1">
    <citation type="journal article" date="2019" name="Int. J. Syst. Evol. Microbiol.">
        <title>The Global Catalogue of Microorganisms (GCM) 10K type strain sequencing project: providing services to taxonomists for standard genome sequencing and annotation.</title>
        <authorList>
            <consortium name="The Broad Institute Genomics Platform"/>
            <consortium name="The Broad Institute Genome Sequencing Center for Infectious Disease"/>
            <person name="Wu L."/>
            <person name="Ma J."/>
        </authorList>
    </citation>
    <scope>NUCLEOTIDE SEQUENCE [LARGE SCALE GENOMIC DNA]</scope>
    <source>
        <strain evidence="7">CGMCC 1.12478</strain>
    </source>
</reference>
<dbReference type="InterPro" id="IPR036388">
    <property type="entry name" value="WH-like_DNA-bd_sf"/>
</dbReference>
<dbReference type="EMBL" id="BMFC01000027">
    <property type="protein sequence ID" value="GGC23396.1"/>
    <property type="molecule type" value="Genomic_DNA"/>
</dbReference>
<dbReference type="InterPro" id="IPR016032">
    <property type="entry name" value="Sig_transdc_resp-reg_C-effctor"/>
</dbReference>
<keyword evidence="2 6" id="KW-0238">DNA-binding</keyword>
<evidence type="ECO:0000256" key="1">
    <source>
        <dbReference type="ARBA" id="ARBA00022553"/>
    </source>
</evidence>
<evidence type="ECO:0000313" key="7">
    <source>
        <dbReference type="Proteomes" id="UP000645462"/>
    </source>
</evidence>
<dbReference type="CDD" id="cd06170">
    <property type="entry name" value="LuxR_C_like"/>
    <property type="match status" value="1"/>
</dbReference>
<dbReference type="SUPFAM" id="SSF46894">
    <property type="entry name" value="C-terminal effector domain of the bipartite response regulators"/>
    <property type="match status" value="1"/>
</dbReference>
<proteinExistence type="predicted"/>
<accession>A0ABQ1LEA8</accession>
<dbReference type="SUPFAM" id="SSF52172">
    <property type="entry name" value="CheY-like"/>
    <property type="match status" value="1"/>
</dbReference>
<dbReference type="GO" id="GO:0003677">
    <property type="term" value="F:DNA binding"/>
    <property type="evidence" value="ECO:0007669"/>
    <property type="project" value="UniProtKB-KW"/>
</dbReference>
<evidence type="ECO:0000259" key="5">
    <source>
        <dbReference type="PROSITE" id="PS50110"/>
    </source>
</evidence>
<keyword evidence="7" id="KW-1185">Reference proteome</keyword>
<dbReference type="RefSeq" id="WP_188484334.1">
    <property type="nucleotide sequence ID" value="NZ_BMFC01000027.1"/>
</dbReference>
<evidence type="ECO:0000256" key="3">
    <source>
        <dbReference type="PROSITE-ProRule" id="PRU00169"/>
    </source>
</evidence>
<evidence type="ECO:0000259" key="4">
    <source>
        <dbReference type="PROSITE" id="PS50043"/>
    </source>
</evidence>
<dbReference type="InterPro" id="IPR011006">
    <property type="entry name" value="CheY-like_superfamily"/>
</dbReference>
<dbReference type="PROSITE" id="PS50110">
    <property type="entry name" value="RESPONSE_REGULATORY"/>
    <property type="match status" value="1"/>
</dbReference>